<dbReference type="AlphaFoldDB" id="A0A087SAA3"/>
<evidence type="ECO:0000313" key="1">
    <source>
        <dbReference type="EMBL" id="KFM22657.1"/>
    </source>
</evidence>
<dbReference type="KEGG" id="apro:F751_0453"/>
<proteinExistence type="predicted"/>
<dbReference type="EMBL" id="KL662079">
    <property type="protein sequence ID" value="KFM22657.1"/>
    <property type="molecule type" value="Genomic_DNA"/>
</dbReference>
<dbReference type="Proteomes" id="UP000028924">
    <property type="component" value="Unassembled WGS sequence"/>
</dbReference>
<keyword evidence="2" id="KW-1185">Reference proteome</keyword>
<accession>A0A087SAA3</accession>
<dbReference type="GeneID" id="23611844"/>
<sequence length="113" mass="12317">MFVWEVKCKCCFGTGFSRSQTHASTSRHRRGRGGARRAALITCTSCAGLGYVRHASATPDDTLEEAFVTLGRDRPGPEDKARPWRPPSLAKAISAVNVVAKLYNSLKQPTPPM</sequence>
<organism evidence="1 2">
    <name type="scientific">Auxenochlorella protothecoides</name>
    <name type="common">Green microalga</name>
    <name type="synonym">Chlorella protothecoides</name>
    <dbReference type="NCBI Taxonomy" id="3075"/>
    <lineage>
        <taxon>Eukaryota</taxon>
        <taxon>Viridiplantae</taxon>
        <taxon>Chlorophyta</taxon>
        <taxon>core chlorophytes</taxon>
        <taxon>Trebouxiophyceae</taxon>
        <taxon>Chlorellales</taxon>
        <taxon>Chlorellaceae</taxon>
        <taxon>Auxenochlorella</taxon>
    </lineage>
</organism>
<reference evidence="1 2" key="1">
    <citation type="journal article" date="2014" name="BMC Genomics">
        <title>Oil accumulation mechanisms of the oleaginous microalga Chlorella protothecoides revealed through its genome, transcriptomes, and proteomes.</title>
        <authorList>
            <person name="Gao C."/>
            <person name="Wang Y."/>
            <person name="Shen Y."/>
            <person name="Yan D."/>
            <person name="He X."/>
            <person name="Dai J."/>
            <person name="Wu Q."/>
        </authorList>
    </citation>
    <scope>NUCLEOTIDE SEQUENCE [LARGE SCALE GENOMIC DNA]</scope>
    <source>
        <strain evidence="1 2">0710</strain>
    </source>
</reference>
<dbReference type="RefSeq" id="XP_011395513.1">
    <property type="nucleotide sequence ID" value="XM_011397211.1"/>
</dbReference>
<gene>
    <name evidence="1" type="ORF">F751_0453</name>
</gene>
<protein>
    <submittedName>
        <fullName evidence="1">Uncharacterized protein</fullName>
    </submittedName>
</protein>
<name>A0A087SAA3_AUXPR</name>
<evidence type="ECO:0000313" key="2">
    <source>
        <dbReference type="Proteomes" id="UP000028924"/>
    </source>
</evidence>